<evidence type="ECO:0008006" key="4">
    <source>
        <dbReference type="Google" id="ProtNLM"/>
    </source>
</evidence>
<dbReference type="InterPro" id="IPR032675">
    <property type="entry name" value="LRR_dom_sf"/>
</dbReference>
<evidence type="ECO:0000313" key="3">
    <source>
        <dbReference type="Proteomes" id="UP001314170"/>
    </source>
</evidence>
<dbReference type="Gene3D" id="3.80.10.10">
    <property type="entry name" value="Ribonuclease Inhibitor"/>
    <property type="match status" value="2"/>
</dbReference>
<keyword evidence="1" id="KW-0611">Plant defense</keyword>
<dbReference type="GO" id="GO:0006952">
    <property type="term" value="P:defense response"/>
    <property type="evidence" value="ECO:0007669"/>
    <property type="project" value="UniProtKB-KW"/>
</dbReference>
<dbReference type="EMBL" id="CAWUPB010000994">
    <property type="protein sequence ID" value="CAK7336535.1"/>
    <property type="molecule type" value="Genomic_DNA"/>
</dbReference>
<proteinExistence type="predicted"/>
<dbReference type="PANTHER" id="PTHR36766:SF40">
    <property type="entry name" value="DISEASE RESISTANCE PROTEIN RGA3"/>
    <property type="match status" value="1"/>
</dbReference>
<keyword evidence="3" id="KW-1185">Reference proteome</keyword>
<comment type="caution">
    <text evidence="2">The sequence shown here is derived from an EMBL/GenBank/DDBJ whole genome shotgun (WGS) entry which is preliminary data.</text>
</comment>
<protein>
    <recommendedName>
        <fullName evidence="4">Disease resistance protein</fullName>
    </recommendedName>
</protein>
<evidence type="ECO:0000256" key="1">
    <source>
        <dbReference type="ARBA" id="ARBA00022821"/>
    </source>
</evidence>
<evidence type="ECO:0000313" key="2">
    <source>
        <dbReference type="EMBL" id="CAK7336535.1"/>
    </source>
</evidence>
<reference evidence="2 3" key="1">
    <citation type="submission" date="2024-01" db="EMBL/GenBank/DDBJ databases">
        <authorList>
            <person name="Waweru B."/>
        </authorList>
    </citation>
    <scope>NUCLEOTIDE SEQUENCE [LARGE SCALE GENOMIC DNA]</scope>
</reference>
<organism evidence="2 3">
    <name type="scientific">Dovyalis caffra</name>
    <dbReference type="NCBI Taxonomy" id="77055"/>
    <lineage>
        <taxon>Eukaryota</taxon>
        <taxon>Viridiplantae</taxon>
        <taxon>Streptophyta</taxon>
        <taxon>Embryophyta</taxon>
        <taxon>Tracheophyta</taxon>
        <taxon>Spermatophyta</taxon>
        <taxon>Magnoliopsida</taxon>
        <taxon>eudicotyledons</taxon>
        <taxon>Gunneridae</taxon>
        <taxon>Pentapetalae</taxon>
        <taxon>rosids</taxon>
        <taxon>fabids</taxon>
        <taxon>Malpighiales</taxon>
        <taxon>Salicaceae</taxon>
        <taxon>Flacourtieae</taxon>
        <taxon>Dovyalis</taxon>
    </lineage>
</organism>
<dbReference type="AlphaFoldDB" id="A0AAV1RKX7"/>
<sequence>MQWDLQSLPSLSTFEICLNEVVESFPEDTLLPSTLTSLEISYLDNLKSLNYKGLQNLTSLEELSISYCSQLVSLPEETKQYPITSLTKLNVYSCPKIEFLPVVALASSKLQSLSISYCDNLTAGRMQWDLQSHPSLSHFEIAGTEVVESFPEETLLPSTLTSLAISDLGNLKSLDNKGLQHLTSLRELKIWHCRSLHSMPEEGLPSSLSSLDISHLEKVLIGYGIAENYLGNLKSLNYNGLQHLTSLEELSIQSCREETKQYPITSLIKFNVCSCPKIESLIVVGLASTKFQSLSVRSCDSLIARRMQWDLESHPFLSNIKITDETLWV</sequence>
<dbReference type="SUPFAM" id="SSF52058">
    <property type="entry name" value="L domain-like"/>
    <property type="match status" value="1"/>
</dbReference>
<gene>
    <name evidence="2" type="ORF">DCAF_LOCUS11544</name>
</gene>
<dbReference type="PANTHER" id="PTHR36766">
    <property type="entry name" value="PLANT BROAD-SPECTRUM MILDEW RESISTANCE PROTEIN RPW8"/>
    <property type="match status" value="1"/>
</dbReference>
<accession>A0AAV1RKX7</accession>
<dbReference type="Proteomes" id="UP001314170">
    <property type="component" value="Unassembled WGS sequence"/>
</dbReference>
<name>A0AAV1RKX7_9ROSI</name>